<protein>
    <submittedName>
        <fullName evidence="1">Uncharacterized protein</fullName>
    </submittedName>
</protein>
<evidence type="ECO:0000313" key="2">
    <source>
        <dbReference type="Proteomes" id="UP001320898"/>
    </source>
</evidence>
<organism evidence="1 2">
    <name type="scientific">Microbaculum marinisediminis</name>
    <dbReference type="NCBI Taxonomy" id="2931392"/>
    <lineage>
        <taxon>Bacteria</taxon>
        <taxon>Pseudomonadati</taxon>
        <taxon>Pseudomonadota</taxon>
        <taxon>Alphaproteobacteria</taxon>
        <taxon>Hyphomicrobiales</taxon>
        <taxon>Tepidamorphaceae</taxon>
        <taxon>Microbaculum</taxon>
    </lineage>
</organism>
<gene>
    <name evidence="1" type="ORF">MUB46_22400</name>
</gene>
<comment type="caution">
    <text evidence="1">The sequence shown here is derived from an EMBL/GenBank/DDBJ whole genome shotgun (WGS) entry which is preliminary data.</text>
</comment>
<proteinExistence type="predicted"/>
<name>A0AAW5R7S3_9HYPH</name>
<sequence>MSATPFRPFIYGHRNYIRGVDFTMHVLTEVTPLAGASPGSMDLRFPRFSTKDGQFARAAPPAEARDAAAVLHLRSGDDNAMFVYIESDQDARRSADDPEAAFKGRASLEGETGKITEISGPDLFSAAIYLTKTLHERVVETSGKWIYTRFRTDSAARIQDLVADQAAKDLEVRITGMRANQWSASDLLVDGSVVGEIFFARIPA</sequence>
<keyword evidence="2" id="KW-1185">Reference proteome</keyword>
<evidence type="ECO:0000313" key="1">
    <source>
        <dbReference type="EMBL" id="MCT8974626.1"/>
    </source>
</evidence>
<dbReference type="EMBL" id="JALIDZ010000013">
    <property type="protein sequence ID" value="MCT8974626.1"/>
    <property type="molecule type" value="Genomic_DNA"/>
</dbReference>
<accession>A0AAW5R7S3</accession>
<dbReference type="AlphaFoldDB" id="A0AAW5R7S3"/>
<dbReference type="RefSeq" id="WP_261618211.1">
    <property type="nucleotide sequence ID" value="NZ_JALIDZ010000013.1"/>
</dbReference>
<dbReference type="Proteomes" id="UP001320898">
    <property type="component" value="Unassembled WGS sequence"/>
</dbReference>
<reference evidence="1 2" key="1">
    <citation type="submission" date="2022-04" db="EMBL/GenBank/DDBJ databases">
        <authorList>
            <person name="Ye Y.-Q."/>
            <person name="Du Z.-J."/>
        </authorList>
    </citation>
    <scope>NUCLEOTIDE SEQUENCE [LARGE SCALE GENOMIC DNA]</scope>
    <source>
        <strain evidence="1 2">A6E488</strain>
    </source>
</reference>